<dbReference type="InterPro" id="IPR050374">
    <property type="entry name" value="RRT5_SRSF_SR"/>
</dbReference>
<dbReference type="Pfam" id="PF00076">
    <property type="entry name" value="RRM_1"/>
    <property type="match status" value="2"/>
</dbReference>
<evidence type="ECO:0000313" key="5">
    <source>
        <dbReference type="Proteomes" id="UP000007800"/>
    </source>
</evidence>
<evidence type="ECO:0000259" key="3">
    <source>
        <dbReference type="PROSITE" id="PS50102"/>
    </source>
</evidence>
<dbReference type="GO" id="GO:1990904">
    <property type="term" value="C:ribonucleoprotein complex"/>
    <property type="evidence" value="ECO:0007669"/>
    <property type="project" value="TreeGrafter"/>
</dbReference>
<proteinExistence type="predicted"/>
<feature type="domain" description="RRM" evidence="3">
    <location>
        <begin position="60"/>
        <end position="137"/>
    </location>
</feature>
<gene>
    <name evidence="4" type="ORF">Pmar_PMAR023355</name>
</gene>
<dbReference type="GeneID" id="9061915"/>
<dbReference type="PROSITE" id="PS50102">
    <property type="entry name" value="RRM"/>
    <property type="match status" value="2"/>
</dbReference>
<sequence length="139" mass="15781">MASQEKCVYVGNLDWTITEDELGDHMKAVGPVVSVEIMTRHDGKSKGCGPLRVGPRDKGRLVYVGNLPWRTAWQDLKDLFRECGEVIRVDIAEGWDGRSKGFATVLFEDEEGTAKAIEKFNEYDFQGRKLLVREDKFVQ</sequence>
<dbReference type="InterPro" id="IPR012677">
    <property type="entry name" value="Nucleotide-bd_a/b_plait_sf"/>
</dbReference>
<reference evidence="4 5" key="1">
    <citation type="submission" date="2008-07" db="EMBL/GenBank/DDBJ databases">
        <authorList>
            <person name="El-Sayed N."/>
            <person name="Caler E."/>
            <person name="Inman J."/>
            <person name="Amedeo P."/>
            <person name="Hass B."/>
            <person name="Wortman J."/>
        </authorList>
    </citation>
    <scope>NUCLEOTIDE SEQUENCE [LARGE SCALE GENOMIC DNA]</scope>
    <source>
        <strain evidence="5">ATCC 50983 / TXsc</strain>
    </source>
</reference>
<dbReference type="InterPro" id="IPR035979">
    <property type="entry name" value="RBD_domain_sf"/>
</dbReference>
<evidence type="ECO:0000256" key="2">
    <source>
        <dbReference type="PROSITE-ProRule" id="PRU00176"/>
    </source>
</evidence>
<dbReference type="SMART" id="SM00360">
    <property type="entry name" value="RRM"/>
    <property type="match status" value="2"/>
</dbReference>
<keyword evidence="1 2" id="KW-0694">RNA-binding</keyword>
<dbReference type="InterPro" id="IPR000504">
    <property type="entry name" value="RRM_dom"/>
</dbReference>
<dbReference type="PANTHER" id="PTHR23003:SF3">
    <property type="entry name" value="FI21236P1-RELATED"/>
    <property type="match status" value="1"/>
</dbReference>
<dbReference type="PANTHER" id="PTHR23003">
    <property type="entry name" value="RNA RECOGNITION MOTIF RRM DOMAIN CONTAINING PROTEIN"/>
    <property type="match status" value="1"/>
</dbReference>
<dbReference type="RefSeq" id="XP_002783235.1">
    <property type="nucleotide sequence ID" value="XM_002783189.1"/>
</dbReference>
<dbReference type="Gene3D" id="3.30.70.330">
    <property type="match status" value="2"/>
</dbReference>
<evidence type="ECO:0000256" key="1">
    <source>
        <dbReference type="ARBA" id="ARBA00022884"/>
    </source>
</evidence>
<protein>
    <submittedName>
        <fullName evidence="4">RNA recognition motif, putative</fullName>
    </submittedName>
</protein>
<keyword evidence="5" id="KW-1185">Reference proteome</keyword>
<dbReference type="GO" id="GO:0005737">
    <property type="term" value="C:cytoplasm"/>
    <property type="evidence" value="ECO:0007669"/>
    <property type="project" value="TreeGrafter"/>
</dbReference>
<organism evidence="5">
    <name type="scientific">Perkinsus marinus (strain ATCC 50983 / TXsc)</name>
    <dbReference type="NCBI Taxonomy" id="423536"/>
    <lineage>
        <taxon>Eukaryota</taxon>
        <taxon>Sar</taxon>
        <taxon>Alveolata</taxon>
        <taxon>Perkinsozoa</taxon>
        <taxon>Perkinsea</taxon>
        <taxon>Perkinsida</taxon>
        <taxon>Perkinsidae</taxon>
        <taxon>Perkinsus</taxon>
    </lineage>
</organism>
<dbReference type="SUPFAM" id="SSF54928">
    <property type="entry name" value="RNA-binding domain, RBD"/>
    <property type="match status" value="2"/>
</dbReference>
<accession>C5KKB9</accession>
<dbReference type="GO" id="GO:0005634">
    <property type="term" value="C:nucleus"/>
    <property type="evidence" value="ECO:0007669"/>
    <property type="project" value="TreeGrafter"/>
</dbReference>
<name>C5KKB9_PERM5</name>
<dbReference type="EMBL" id="GG673688">
    <property type="protein sequence ID" value="EER15031.1"/>
    <property type="molecule type" value="Genomic_DNA"/>
</dbReference>
<feature type="domain" description="RRM" evidence="3">
    <location>
        <begin position="6"/>
        <end position="49"/>
    </location>
</feature>
<dbReference type="OrthoDB" id="272703at2759"/>
<dbReference type="InParanoid" id="C5KKB9"/>
<evidence type="ECO:0000313" key="4">
    <source>
        <dbReference type="EMBL" id="EER15031.1"/>
    </source>
</evidence>
<dbReference type="Proteomes" id="UP000007800">
    <property type="component" value="Unassembled WGS sequence"/>
</dbReference>
<dbReference type="AlphaFoldDB" id="C5KKB9"/>
<dbReference type="GO" id="GO:0003729">
    <property type="term" value="F:mRNA binding"/>
    <property type="evidence" value="ECO:0007669"/>
    <property type="project" value="TreeGrafter"/>
</dbReference>